<comment type="similarity">
    <text evidence="1">Belongs to the short-chain dehydrogenases/reductases (SDR) family.</text>
</comment>
<dbReference type="Gene3D" id="3.40.50.720">
    <property type="entry name" value="NAD(P)-binding Rossmann-like Domain"/>
    <property type="match status" value="1"/>
</dbReference>
<dbReference type="InterPro" id="IPR002347">
    <property type="entry name" value="SDR_fam"/>
</dbReference>
<sequence length="363" mass="39201">MLCSVRAGLAGSRPSPSGRIPITHQSCLWSRQLLTSRPSTRISNNGVAVMVTNVLRRGSSSIHTFKAKAKGKEESNPGFPPQNQDEQPGKEYLMDPLPIFSNPNYKASNKLQGKVALVTGGDSGIGRAVCCSFAKEGATVAFTYVEGVEDIDAKNTLEIINDSKTSEAGDPIAIPTDVRFEKNCKDVVDKVVEKYGRIDVLVNNAAVQYETYSLDDITDERLERLFRTNIFSHFFLTRYAVKHMKEGSSIINTTSAVAFTGSTKLLDYASTKGAIVAFTKGLATYLVDKGIRVNGVAPGPVWTPLEAASLNDEDLAEYGSQVPMNRAAQPVEIAPSYVFLASEDASYFTGQILHPDGGGISGF</sequence>
<evidence type="ECO:0000256" key="1">
    <source>
        <dbReference type="ARBA" id="ARBA00006484"/>
    </source>
</evidence>
<dbReference type="SUPFAM" id="SSF51735">
    <property type="entry name" value="NAD(P)-binding Rossmann-fold domains"/>
    <property type="match status" value="1"/>
</dbReference>
<gene>
    <name evidence="4" type="ORF">LSAT_V11C500260800</name>
</gene>
<reference evidence="4 5" key="1">
    <citation type="journal article" date="2017" name="Nat. Commun.">
        <title>Genome assembly with in vitro proximity ligation data and whole-genome triplication in lettuce.</title>
        <authorList>
            <person name="Reyes-Chin-Wo S."/>
            <person name="Wang Z."/>
            <person name="Yang X."/>
            <person name="Kozik A."/>
            <person name="Arikit S."/>
            <person name="Song C."/>
            <person name="Xia L."/>
            <person name="Froenicke L."/>
            <person name="Lavelle D.O."/>
            <person name="Truco M.J."/>
            <person name="Xia R."/>
            <person name="Zhu S."/>
            <person name="Xu C."/>
            <person name="Xu H."/>
            <person name="Xu X."/>
            <person name="Cox K."/>
            <person name="Korf I."/>
            <person name="Meyers B.C."/>
            <person name="Michelmore R.W."/>
        </authorList>
    </citation>
    <scope>NUCLEOTIDE SEQUENCE [LARGE SCALE GENOMIC DNA]</scope>
    <source>
        <strain evidence="5">cv. Salinas</strain>
        <tissue evidence="4">Seedlings</tissue>
    </source>
</reference>
<dbReference type="PANTHER" id="PTHR48107:SF32">
    <property type="entry name" value="GLUCOSE_RIBITOL DEHYDROGENASE-RELATED"/>
    <property type="match status" value="1"/>
</dbReference>
<protein>
    <submittedName>
        <fullName evidence="4">Uncharacterized protein</fullName>
    </submittedName>
</protein>
<dbReference type="AlphaFoldDB" id="A0A9R1VLJ0"/>
<dbReference type="OrthoDB" id="47007at2759"/>
<dbReference type="EMBL" id="NBSK02000005">
    <property type="protein sequence ID" value="KAJ0207075.1"/>
    <property type="molecule type" value="Genomic_DNA"/>
</dbReference>
<dbReference type="PRINTS" id="PR00080">
    <property type="entry name" value="SDRFAMILY"/>
</dbReference>
<dbReference type="PANTHER" id="PTHR48107">
    <property type="entry name" value="NADPH-DEPENDENT ALDEHYDE REDUCTASE-LIKE PROTEIN, CHLOROPLASTIC-RELATED"/>
    <property type="match status" value="1"/>
</dbReference>
<dbReference type="PROSITE" id="PS00061">
    <property type="entry name" value="ADH_SHORT"/>
    <property type="match status" value="1"/>
</dbReference>
<accession>A0A9R1VLJ0</accession>
<dbReference type="PRINTS" id="PR00081">
    <property type="entry name" value="GDHRDH"/>
</dbReference>
<dbReference type="Proteomes" id="UP000235145">
    <property type="component" value="Unassembled WGS sequence"/>
</dbReference>
<organism evidence="4 5">
    <name type="scientific">Lactuca sativa</name>
    <name type="common">Garden lettuce</name>
    <dbReference type="NCBI Taxonomy" id="4236"/>
    <lineage>
        <taxon>Eukaryota</taxon>
        <taxon>Viridiplantae</taxon>
        <taxon>Streptophyta</taxon>
        <taxon>Embryophyta</taxon>
        <taxon>Tracheophyta</taxon>
        <taxon>Spermatophyta</taxon>
        <taxon>Magnoliopsida</taxon>
        <taxon>eudicotyledons</taxon>
        <taxon>Gunneridae</taxon>
        <taxon>Pentapetalae</taxon>
        <taxon>asterids</taxon>
        <taxon>campanulids</taxon>
        <taxon>Asterales</taxon>
        <taxon>Asteraceae</taxon>
        <taxon>Cichorioideae</taxon>
        <taxon>Cichorieae</taxon>
        <taxon>Lactucinae</taxon>
        <taxon>Lactuca</taxon>
    </lineage>
</organism>
<evidence type="ECO:0000256" key="3">
    <source>
        <dbReference type="SAM" id="MobiDB-lite"/>
    </source>
</evidence>
<proteinExistence type="inferred from homology"/>
<dbReference type="InterPro" id="IPR036291">
    <property type="entry name" value="NAD(P)-bd_dom_sf"/>
</dbReference>
<evidence type="ECO:0000313" key="4">
    <source>
        <dbReference type="EMBL" id="KAJ0207075.1"/>
    </source>
</evidence>
<feature type="region of interest" description="Disordered" evidence="3">
    <location>
        <begin position="63"/>
        <end position="88"/>
    </location>
</feature>
<dbReference type="GO" id="GO:0016616">
    <property type="term" value="F:oxidoreductase activity, acting on the CH-OH group of donors, NAD or NADP as acceptor"/>
    <property type="evidence" value="ECO:0007669"/>
    <property type="project" value="UniProtKB-ARBA"/>
</dbReference>
<comment type="caution">
    <text evidence="4">The sequence shown here is derived from an EMBL/GenBank/DDBJ whole genome shotgun (WGS) entry which is preliminary data.</text>
</comment>
<dbReference type="InterPro" id="IPR020904">
    <property type="entry name" value="Sc_DH/Rdtase_CS"/>
</dbReference>
<evidence type="ECO:0000313" key="5">
    <source>
        <dbReference type="Proteomes" id="UP000235145"/>
    </source>
</evidence>
<evidence type="ECO:0000256" key="2">
    <source>
        <dbReference type="ARBA" id="ARBA00023002"/>
    </source>
</evidence>
<dbReference type="FunFam" id="3.40.50.720:FF:000084">
    <property type="entry name" value="Short-chain dehydrogenase reductase"/>
    <property type="match status" value="1"/>
</dbReference>
<dbReference type="Pfam" id="PF13561">
    <property type="entry name" value="adh_short_C2"/>
    <property type="match status" value="1"/>
</dbReference>
<keyword evidence="5" id="KW-1185">Reference proteome</keyword>
<keyword evidence="2" id="KW-0560">Oxidoreductase</keyword>
<name>A0A9R1VLJ0_LACSA</name>